<feature type="compositionally biased region" description="Basic and acidic residues" evidence="1">
    <location>
        <begin position="1"/>
        <end position="18"/>
    </location>
</feature>
<evidence type="ECO:0000256" key="1">
    <source>
        <dbReference type="SAM" id="MobiDB-lite"/>
    </source>
</evidence>
<reference evidence="2" key="1">
    <citation type="submission" date="2021-04" db="EMBL/GenBank/DDBJ databases">
        <title>Draft Genome Sequence of Pandoravirus japonicus, Isolated from the Sabaishi River of Niigata, Japan.</title>
        <authorList>
            <person name="Hosokawa N."/>
            <person name="Takahashi H."/>
            <person name="Aoki K."/>
            <person name="Takemura M."/>
        </authorList>
    </citation>
    <scope>NUCLEOTIDE SEQUENCE</scope>
</reference>
<feature type="region of interest" description="Disordered" evidence="1">
    <location>
        <begin position="1"/>
        <end position="25"/>
    </location>
</feature>
<organism evidence="2 3">
    <name type="scientific">Pandoravirus japonicus</name>
    <dbReference type="NCBI Taxonomy" id="2823154"/>
    <lineage>
        <taxon>Viruses</taxon>
        <taxon>Pandoravirus</taxon>
    </lineage>
</organism>
<dbReference type="EMBL" id="LC625835">
    <property type="protein sequence ID" value="BCU03712.1"/>
    <property type="molecule type" value="Genomic_DNA"/>
</dbReference>
<sequence>MSRGAEWDWPRARHERTQHATGSYPRSLSALSPLAYTFCEADNNNSQRWPTARSFFTTFFSRDRPIATVVYRLFWILRGINRGRRGSSSPSAIEPVGEPLSFGALLP</sequence>
<proteinExistence type="predicted"/>
<name>A0A811BS97_9VIRU</name>
<evidence type="ECO:0000313" key="2">
    <source>
        <dbReference type="EMBL" id="BCU03712.1"/>
    </source>
</evidence>
<dbReference type="Proteomes" id="UP001253637">
    <property type="component" value="Segment"/>
</dbReference>
<feature type="region of interest" description="Disordered" evidence="1">
    <location>
        <begin position="82"/>
        <end position="107"/>
    </location>
</feature>
<evidence type="ECO:0000313" key="3">
    <source>
        <dbReference type="Proteomes" id="UP001253637"/>
    </source>
</evidence>
<accession>A0A811BS97</accession>
<protein>
    <submittedName>
        <fullName evidence="2">Uncharacterized protein</fullName>
    </submittedName>
</protein>